<dbReference type="GO" id="GO:0006355">
    <property type="term" value="P:regulation of DNA-templated transcription"/>
    <property type="evidence" value="ECO:0007669"/>
    <property type="project" value="TreeGrafter"/>
</dbReference>
<proteinExistence type="evidence at transcript level"/>
<dbReference type="InterPro" id="IPR009057">
    <property type="entry name" value="Homeodomain-like_sf"/>
</dbReference>
<dbReference type="GO" id="GO:0005634">
    <property type="term" value="C:nucleus"/>
    <property type="evidence" value="ECO:0007669"/>
    <property type="project" value="UniProtKB-SubCell"/>
</dbReference>
<name>A0A649UCD0_LILRE</name>
<dbReference type="InterPro" id="IPR001005">
    <property type="entry name" value="SANT/Myb"/>
</dbReference>
<dbReference type="PANTHER" id="PTHR47998:SF3">
    <property type="entry name" value="TRANSCRIPTION FACTOR TRY-LIKE"/>
    <property type="match status" value="1"/>
</dbReference>
<protein>
    <submittedName>
        <fullName evidence="6">Transcription factor CPC</fullName>
    </submittedName>
</protein>
<dbReference type="CDD" id="cd00167">
    <property type="entry name" value="SANT"/>
    <property type="match status" value="1"/>
</dbReference>
<evidence type="ECO:0000313" key="6">
    <source>
        <dbReference type="EMBL" id="QGH84099.1"/>
    </source>
</evidence>
<evidence type="ECO:0000256" key="3">
    <source>
        <dbReference type="ARBA" id="ARBA00023242"/>
    </source>
</evidence>
<feature type="region of interest" description="Disordered" evidence="4">
    <location>
        <begin position="1"/>
        <end position="32"/>
    </location>
</feature>
<keyword evidence="2" id="KW-0238">DNA-binding</keyword>
<keyword evidence="3" id="KW-0539">Nucleus</keyword>
<dbReference type="GO" id="GO:0000976">
    <property type="term" value="F:transcription cis-regulatory region binding"/>
    <property type="evidence" value="ECO:0007669"/>
    <property type="project" value="TreeGrafter"/>
</dbReference>
<reference evidence="6" key="1">
    <citation type="submission" date="2019-04" db="EMBL/GenBank/DDBJ databases">
        <authorList>
            <person name="Sun D."/>
        </authorList>
    </citation>
    <scope>NUCLEOTIDE SEQUENCE</scope>
</reference>
<evidence type="ECO:0000256" key="1">
    <source>
        <dbReference type="ARBA" id="ARBA00004123"/>
    </source>
</evidence>
<dbReference type="InterPro" id="IPR015495">
    <property type="entry name" value="Myb_TF_plants"/>
</dbReference>
<comment type="subcellular location">
    <subcellularLocation>
        <location evidence="1">Nucleus</location>
    </subcellularLocation>
</comment>
<dbReference type="Pfam" id="PF00249">
    <property type="entry name" value="Myb_DNA-binding"/>
    <property type="match status" value="1"/>
</dbReference>
<dbReference type="EMBL" id="MK805892">
    <property type="protein sequence ID" value="QGH84099.1"/>
    <property type="molecule type" value="mRNA"/>
</dbReference>
<evidence type="ECO:0000256" key="2">
    <source>
        <dbReference type="ARBA" id="ARBA00023125"/>
    </source>
</evidence>
<accession>A0A649UCD0</accession>
<dbReference type="SUPFAM" id="SSF46689">
    <property type="entry name" value="Homeodomain-like"/>
    <property type="match status" value="1"/>
</dbReference>
<dbReference type="PANTHER" id="PTHR47998">
    <property type="entry name" value="TRANSCRIPTION FACTOR MYB51-LIKE ISOFORM X1"/>
    <property type="match status" value="1"/>
</dbReference>
<dbReference type="AlphaFoldDB" id="A0A649UCD0"/>
<organism evidence="6">
    <name type="scientific">Lilium regale</name>
    <name type="common">Regal lily</name>
    <dbReference type="NCBI Taxonomy" id="82328"/>
    <lineage>
        <taxon>Eukaryota</taxon>
        <taxon>Viridiplantae</taxon>
        <taxon>Streptophyta</taxon>
        <taxon>Embryophyta</taxon>
        <taxon>Tracheophyta</taxon>
        <taxon>Spermatophyta</taxon>
        <taxon>Magnoliopsida</taxon>
        <taxon>Liliopsida</taxon>
        <taxon>Liliales</taxon>
        <taxon>Liliaceae</taxon>
        <taxon>Lilium</taxon>
    </lineage>
</organism>
<dbReference type="GO" id="GO:0030154">
    <property type="term" value="P:cell differentiation"/>
    <property type="evidence" value="ECO:0007669"/>
    <property type="project" value="TreeGrafter"/>
</dbReference>
<feature type="domain" description="Myb-like" evidence="5">
    <location>
        <begin position="31"/>
        <end position="69"/>
    </location>
</feature>
<dbReference type="Gene3D" id="1.10.10.60">
    <property type="entry name" value="Homeodomain-like"/>
    <property type="match status" value="1"/>
</dbReference>
<evidence type="ECO:0000259" key="5">
    <source>
        <dbReference type="Pfam" id="PF00249"/>
    </source>
</evidence>
<evidence type="ECO:0000256" key="4">
    <source>
        <dbReference type="SAM" id="MobiDB-lite"/>
    </source>
</evidence>
<sequence>MAGLDQSPDDELVNSSNGPGEENPQEPKLGFSIDEEDLIARMYGLLGQRWILIAGRIPGRTAEEIEKYCLSKYSSSSPTE</sequence>